<evidence type="ECO:0000313" key="11">
    <source>
        <dbReference type="EMBL" id="MEF3114215.1"/>
    </source>
</evidence>
<evidence type="ECO:0000256" key="4">
    <source>
        <dbReference type="ARBA" id="ARBA00022679"/>
    </source>
</evidence>
<comment type="similarity">
    <text evidence="8">Belongs to the glycosyltransferase 2 family. CrtQ subfamily.</text>
</comment>
<dbReference type="PANTHER" id="PTHR43646:SF2">
    <property type="entry name" value="GLYCOSYLTRANSFERASE 2-LIKE DOMAIN-CONTAINING PROTEIN"/>
    <property type="match status" value="1"/>
</dbReference>
<protein>
    <recommendedName>
        <fullName evidence="9">4,4'-diaponeurosporenoate glycosyltransferase</fullName>
    </recommendedName>
</protein>
<comment type="subcellular location">
    <subcellularLocation>
        <location evidence="1">Cell membrane</location>
    </subcellularLocation>
</comment>
<dbReference type="PANTHER" id="PTHR43646">
    <property type="entry name" value="GLYCOSYLTRANSFERASE"/>
    <property type="match status" value="1"/>
</dbReference>
<dbReference type="Gene3D" id="3.90.550.10">
    <property type="entry name" value="Spore Coat Polysaccharide Biosynthesis Protein SpsA, Chain A"/>
    <property type="match status" value="1"/>
</dbReference>
<dbReference type="RefSeq" id="WP_331786730.1">
    <property type="nucleotide sequence ID" value="NZ_JAVFKM010000005.1"/>
</dbReference>
<proteinExistence type="inferred from homology"/>
<comment type="caution">
    <text evidence="11">The sequence shown here is derived from an EMBL/GenBank/DDBJ whole genome shotgun (WGS) entry which is preliminary data.</text>
</comment>
<dbReference type="GO" id="GO:0016757">
    <property type="term" value="F:glycosyltransferase activity"/>
    <property type="evidence" value="ECO:0007669"/>
    <property type="project" value="UniProtKB-KW"/>
</dbReference>
<dbReference type="Proteomes" id="UP001348265">
    <property type="component" value="Unassembled WGS sequence"/>
</dbReference>
<organism evidence="11 12">
    <name type="scientific">Streptomyces chrestomyceticus</name>
    <dbReference type="NCBI Taxonomy" id="68185"/>
    <lineage>
        <taxon>Bacteria</taxon>
        <taxon>Bacillati</taxon>
        <taxon>Actinomycetota</taxon>
        <taxon>Actinomycetes</taxon>
        <taxon>Kitasatosporales</taxon>
        <taxon>Streptomycetaceae</taxon>
        <taxon>Streptomyces</taxon>
    </lineage>
</organism>
<comment type="function">
    <text evidence="6">Catalyzes the glycosylation of 4,4'-diaponeurosporenoate, i.e. the esterification of glucose at the C1'' position with the carboxyl group of 4,4'-diaponeurosporenic acid, to form glycosyl-4,4'-diaponeurosporenoate. This is a step in the biosynthesis of staphyloxanthin, an orange pigment present in most staphylococci strains.</text>
</comment>
<evidence type="ECO:0000256" key="6">
    <source>
        <dbReference type="ARBA" id="ARBA00037281"/>
    </source>
</evidence>
<evidence type="ECO:0000313" key="12">
    <source>
        <dbReference type="Proteomes" id="UP001348265"/>
    </source>
</evidence>
<dbReference type="EMBL" id="JAVFKM010000005">
    <property type="protein sequence ID" value="MEF3114215.1"/>
    <property type="molecule type" value="Genomic_DNA"/>
</dbReference>
<evidence type="ECO:0000256" key="2">
    <source>
        <dbReference type="ARBA" id="ARBA00022475"/>
    </source>
</evidence>
<comment type="pathway">
    <text evidence="7">Carotenoid biosynthesis; staphyloxanthin biosynthesis; staphyloxanthin from farnesyl diphosphate: step 4/5.</text>
</comment>
<dbReference type="InterPro" id="IPR029044">
    <property type="entry name" value="Nucleotide-diphossugar_trans"/>
</dbReference>
<keyword evidence="5" id="KW-0472">Membrane</keyword>
<name>A0ABU7WTW2_9ACTN</name>
<dbReference type="Pfam" id="PF00535">
    <property type="entry name" value="Glycos_transf_2"/>
    <property type="match status" value="1"/>
</dbReference>
<evidence type="ECO:0000256" key="8">
    <source>
        <dbReference type="ARBA" id="ARBA00038120"/>
    </source>
</evidence>
<evidence type="ECO:0000256" key="3">
    <source>
        <dbReference type="ARBA" id="ARBA00022676"/>
    </source>
</evidence>
<keyword evidence="3 11" id="KW-0328">Glycosyltransferase</keyword>
<evidence type="ECO:0000256" key="7">
    <source>
        <dbReference type="ARBA" id="ARBA00037904"/>
    </source>
</evidence>
<keyword evidence="2" id="KW-1003">Cell membrane</keyword>
<gene>
    <name evidence="11" type="ORF">RB636_13595</name>
</gene>
<feature type="domain" description="Glycosyltransferase 2-like" evidence="10">
    <location>
        <begin position="13"/>
        <end position="174"/>
    </location>
</feature>
<evidence type="ECO:0000256" key="1">
    <source>
        <dbReference type="ARBA" id="ARBA00004236"/>
    </source>
</evidence>
<keyword evidence="4 11" id="KW-0808">Transferase</keyword>
<evidence type="ECO:0000256" key="5">
    <source>
        <dbReference type="ARBA" id="ARBA00023136"/>
    </source>
</evidence>
<evidence type="ECO:0000259" key="10">
    <source>
        <dbReference type="Pfam" id="PF00535"/>
    </source>
</evidence>
<accession>A0ABU7WTW2</accession>
<dbReference type="InterPro" id="IPR001173">
    <property type="entry name" value="Glyco_trans_2-like"/>
</dbReference>
<reference evidence="11 12" key="1">
    <citation type="submission" date="2023-08" db="EMBL/GenBank/DDBJ databases">
        <authorList>
            <person name="Sharma P."/>
            <person name="Verma V."/>
            <person name="Mohan M.K."/>
            <person name="Dubey A.K."/>
        </authorList>
    </citation>
    <scope>NUCLEOTIDE SEQUENCE [LARGE SCALE GENOMIC DNA]</scope>
    <source>
        <strain evidence="11 12">ADP4</strain>
    </source>
</reference>
<evidence type="ECO:0000256" key="9">
    <source>
        <dbReference type="ARBA" id="ARBA00040345"/>
    </source>
</evidence>
<dbReference type="SUPFAM" id="SSF53448">
    <property type="entry name" value="Nucleotide-diphospho-sugar transferases"/>
    <property type="match status" value="1"/>
</dbReference>
<sequence length="246" mass="26062">MNQPLLPPTALVVAVPAHNEAATLPATLRALHTATHHPRLLARDLPVVTVVAADACFDSTAALARHHGAHVVQLARRNVGAARAAAVAHGLGLLAAAADRAWIATTDADTLVPATWLTYQIEQAVAGWDCVLGTIRVAPHPSLDTATAQHHHTLYFAGRPERSHAWNHSHVHGANLGVAARAYHRANGFPALTHSEDHALATALRRTGARILRTDHCPVLTSGRTTPRAPHGFGTYLQNLTPSPAT</sequence>
<keyword evidence="12" id="KW-1185">Reference proteome</keyword>